<comment type="similarity">
    <text evidence="1">Belongs to the Ntn-hydrolase family.</text>
</comment>
<proteinExistence type="inferred from homology"/>
<organism evidence="2 3">
    <name type="scientific">Nesidiocoris tenuis</name>
    <dbReference type="NCBI Taxonomy" id="355587"/>
    <lineage>
        <taxon>Eukaryota</taxon>
        <taxon>Metazoa</taxon>
        <taxon>Ecdysozoa</taxon>
        <taxon>Arthropoda</taxon>
        <taxon>Hexapoda</taxon>
        <taxon>Insecta</taxon>
        <taxon>Pterygota</taxon>
        <taxon>Neoptera</taxon>
        <taxon>Paraneoptera</taxon>
        <taxon>Hemiptera</taxon>
        <taxon>Heteroptera</taxon>
        <taxon>Panheteroptera</taxon>
        <taxon>Cimicomorpha</taxon>
        <taxon>Miridae</taxon>
        <taxon>Dicyphina</taxon>
        <taxon>Nesidiocoris</taxon>
    </lineage>
</organism>
<dbReference type="CDD" id="cd04514">
    <property type="entry name" value="Taspase1_like"/>
    <property type="match status" value="1"/>
</dbReference>
<gene>
    <name evidence="2" type="ORF">NTJ_06479</name>
</gene>
<dbReference type="SUPFAM" id="SSF56235">
    <property type="entry name" value="N-terminal nucleophile aminohydrolases (Ntn hydrolases)"/>
    <property type="match status" value="1"/>
</dbReference>
<dbReference type="Proteomes" id="UP001307889">
    <property type="component" value="Chromosome 4"/>
</dbReference>
<keyword evidence="3" id="KW-1185">Reference proteome</keyword>
<reference evidence="2 3" key="1">
    <citation type="submission" date="2023-09" db="EMBL/GenBank/DDBJ databases">
        <title>Nesidiocoris tenuis whole genome shotgun sequence.</title>
        <authorList>
            <person name="Shibata T."/>
            <person name="Shimoda M."/>
            <person name="Kobayashi T."/>
            <person name="Uehara T."/>
        </authorList>
    </citation>
    <scope>NUCLEOTIDE SEQUENCE [LARGE SCALE GENOMIC DNA]</scope>
    <source>
        <strain evidence="2 3">Japan</strain>
    </source>
</reference>
<evidence type="ECO:0000256" key="1">
    <source>
        <dbReference type="ARBA" id="ARBA00010872"/>
    </source>
</evidence>
<name>A0ABN7AN57_9HEMI</name>
<dbReference type="PANTHER" id="PTHR10188">
    <property type="entry name" value="L-ASPARAGINASE"/>
    <property type="match status" value="1"/>
</dbReference>
<dbReference type="Pfam" id="PF01112">
    <property type="entry name" value="Asparaginase_2"/>
    <property type="match status" value="1"/>
</dbReference>
<dbReference type="PANTHER" id="PTHR10188:SF8">
    <property type="entry name" value="THREONINE ASPARTASE 1"/>
    <property type="match status" value="1"/>
</dbReference>
<dbReference type="InterPro" id="IPR029055">
    <property type="entry name" value="Ntn_hydrolases_N"/>
</dbReference>
<protein>
    <submittedName>
        <fullName evidence="2">Threonine aspartase</fullName>
    </submittedName>
</protein>
<evidence type="ECO:0000313" key="3">
    <source>
        <dbReference type="Proteomes" id="UP001307889"/>
    </source>
</evidence>
<dbReference type="InterPro" id="IPR000246">
    <property type="entry name" value="Peptidase_T2"/>
</dbReference>
<accession>A0ABN7AN57</accession>
<evidence type="ECO:0000313" key="2">
    <source>
        <dbReference type="EMBL" id="BES93670.1"/>
    </source>
</evidence>
<dbReference type="InterPro" id="IPR037464">
    <property type="entry name" value="Taspase1"/>
</dbReference>
<sequence length="176" mass="18383">MSGIVAFHLGAGNHSEKNKLSYKRLCVQTARKLKKELSAGVAALDIVTKCTTLLENSPLTNAGIGSNLTSNGTVECDASVMDGARCISGAVGAVSGLPNPVLVAKSLAIDQTVAQPLGRVLPCILVGEGALMYASERGIPTADPRSLVTRQALKSLRKCKRKLQSSNNRLPVSVDT</sequence>
<dbReference type="EMBL" id="AP028912">
    <property type="protein sequence ID" value="BES93670.1"/>
    <property type="molecule type" value="Genomic_DNA"/>
</dbReference>